<protein>
    <recommendedName>
        <fullName evidence="1">Integrase catalytic domain-containing protein</fullName>
    </recommendedName>
</protein>
<proteinExistence type="predicted"/>
<reference evidence="2" key="1">
    <citation type="journal article" date="2020" name="J Insects Food Feed">
        <title>The yellow mealworm (Tenebrio molitor) genome: a resource for the emerging insects as food and feed industry.</title>
        <authorList>
            <person name="Eriksson T."/>
            <person name="Andere A."/>
            <person name="Kelstrup H."/>
            <person name="Emery V."/>
            <person name="Picard C."/>
        </authorList>
    </citation>
    <scope>NUCLEOTIDE SEQUENCE</scope>
    <source>
        <strain evidence="2">Stoneville</strain>
        <tissue evidence="2">Whole head</tissue>
    </source>
</reference>
<dbReference type="EMBL" id="JABDTM020021540">
    <property type="protein sequence ID" value="KAH0816444.1"/>
    <property type="molecule type" value="Genomic_DNA"/>
</dbReference>
<dbReference type="GO" id="GO:0015074">
    <property type="term" value="P:DNA integration"/>
    <property type="evidence" value="ECO:0007669"/>
    <property type="project" value="InterPro"/>
</dbReference>
<dbReference type="InterPro" id="IPR012337">
    <property type="entry name" value="RNaseH-like_sf"/>
</dbReference>
<sequence length="333" mass="37286">MSTTTNFSQLKVSGLDEQSLRKLKQLLLQCHEKTPDHIVTGKLSIKLKDDIPIAYGPRRLAYAERIQLKKSSRTCYKEGSFVRVTHHMPAPSSYLKPIKSKTSEDSIKALFSVFKQLGKPRRIIADRGTAFTSTMFRNFLSEQQVELHHIATGMPRGNGQVERVMTTVFNLLRATLTDQKESTWVEALADIETVINSTVHATTGFAPTVLQLGSNPRLPATVQMLPEVVATNNYIDPEEAVVHTHVRMTNIEDKQAERFNVTRYAAKLFSLGDLVAVENSQLAGGGKLQSKYSGPFTVRAILPNERYLLWRKGKRTTVAAHEQLRSSPETQPV</sequence>
<dbReference type="Proteomes" id="UP000719412">
    <property type="component" value="Unassembled WGS sequence"/>
</dbReference>
<reference evidence="2" key="2">
    <citation type="submission" date="2021-08" db="EMBL/GenBank/DDBJ databases">
        <authorList>
            <person name="Eriksson T."/>
        </authorList>
    </citation>
    <scope>NUCLEOTIDE SEQUENCE</scope>
    <source>
        <strain evidence="2">Stoneville</strain>
        <tissue evidence="2">Whole head</tissue>
    </source>
</reference>
<accession>A0A8J6LBY3</accession>
<dbReference type="SUPFAM" id="SSF53098">
    <property type="entry name" value="Ribonuclease H-like"/>
    <property type="match status" value="1"/>
</dbReference>
<dbReference type="InterPro" id="IPR050951">
    <property type="entry name" value="Retrovirus_Pol_polyprotein"/>
</dbReference>
<dbReference type="AlphaFoldDB" id="A0A8J6LBY3"/>
<name>A0A8J6LBY3_TENMO</name>
<evidence type="ECO:0000313" key="3">
    <source>
        <dbReference type="Proteomes" id="UP000719412"/>
    </source>
</evidence>
<dbReference type="GO" id="GO:0003676">
    <property type="term" value="F:nucleic acid binding"/>
    <property type="evidence" value="ECO:0007669"/>
    <property type="project" value="InterPro"/>
</dbReference>
<dbReference type="InterPro" id="IPR036397">
    <property type="entry name" value="RNaseH_sf"/>
</dbReference>
<evidence type="ECO:0000259" key="1">
    <source>
        <dbReference type="PROSITE" id="PS50994"/>
    </source>
</evidence>
<evidence type="ECO:0000313" key="2">
    <source>
        <dbReference type="EMBL" id="KAH0816444.1"/>
    </source>
</evidence>
<organism evidence="2 3">
    <name type="scientific">Tenebrio molitor</name>
    <name type="common">Yellow mealworm beetle</name>
    <dbReference type="NCBI Taxonomy" id="7067"/>
    <lineage>
        <taxon>Eukaryota</taxon>
        <taxon>Metazoa</taxon>
        <taxon>Ecdysozoa</taxon>
        <taxon>Arthropoda</taxon>
        <taxon>Hexapoda</taxon>
        <taxon>Insecta</taxon>
        <taxon>Pterygota</taxon>
        <taxon>Neoptera</taxon>
        <taxon>Endopterygota</taxon>
        <taxon>Coleoptera</taxon>
        <taxon>Polyphaga</taxon>
        <taxon>Cucujiformia</taxon>
        <taxon>Tenebrionidae</taxon>
        <taxon>Tenebrio</taxon>
    </lineage>
</organism>
<feature type="domain" description="Integrase catalytic" evidence="1">
    <location>
        <begin position="53"/>
        <end position="215"/>
    </location>
</feature>
<dbReference type="PROSITE" id="PS50994">
    <property type="entry name" value="INTEGRASE"/>
    <property type="match status" value="1"/>
</dbReference>
<dbReference type="InterPro" id="IPR001584">
    <property type="entry name" value="Integrase_cat-core"/>
</dbReference>
<comment type="caution">
    <text evidence="2">The sequence shown here is derived from an EMBL/GenBank/DDBJ whole genome shotgun (WGS) entry which is preliminary data.</text>
</comment>
<gene>
    <name evidence="2" type="ORF">GEV33_006347</name>
</gene>
<dbReference type="PANTHER" id="PTHR37984">
    <property type="entry name" value="PROTEIN CBG26694"/>
    <property type="match status" value="1"/>
</dbReference>
<dbReference type="Gene3D" id="3.30.420.10">
    <property type="entry name" value="Ribonuclease H-like superfamily/Ribonuclease H"/>
    <property type="match status" value="1"/>
</dbReference>
<dbReference type="PANTHER" id="PTHR37984:SF5">
    <property type="entry name" value="PROTEIN NYNRIN-LIKE"/>
    <property type="match status" value="1"/>
</dbReference>
<keyword evidence="3" id="KW-1185">Reference proteome</keyword>